<organism evidence="2 3">
    <name type="scientific">Shinella curvata</name>
    <dbReference type="NCBI Taxonomy" id="1817964"/>
    <lineage>
        <taxon>Bacteria</taxon>
        <taxon>Pseudomonadati</taxon>
        <taxon>Pseudomonadota</taxon>
        <taxon>Alphaproteobacteria</taxon>
        <taxon>Hyphomicrobiales</taxon>
        <taxon>Rhizobiaceae</taxon>
        <taxon>Shinella</taxon>
    </lineage>
</organism>
<dbReference type="EMBL" id="WHSC02000002">
    <property type="protein sequence ID" value="MDO6120434.1"/>
    <property type="molecule type" value="Genomic_DNA"/>
</dbReference>
<comment type="caution">
    <text evidence="2">The sequence shown here is derived from an EMBL/GenBank/DDBJ whole genome shotgun (WGS) entry which is preliminary data.</text>
</comment>
<name>A0ABT8X9L9_9HYPH</name>
<proteinExistence type="predicted"/>
<feature type="transmembrane region" description="Helical" evidence="1">
    <location>
        <begin position="64"/>
        <end position="83"/>
    </location>
</feature>
<reference evidence="2" key="1">
    <citation type="submission" date="2022-04" db="EMBL/GenBank/DDBJ databases">
        <title>Shinella lacus sp. nov., a novel member of the genus Shinella from water.</title>
        <authorList>
            <person name="Deng Y."/>
        </authorList>
    </citation>
    <scope>NUCLEOTIDE SEQUENCE</scope>
    <source>
        <strain evidence="2">JCM 31239</strain>
    </source>
</reference>
<dbReference type="RefSeq" id="WP_244762106.1">
    <property type="nucleotide sequence ID" value="NZ_JALJCJ010000004.1"/>
</dbReference>
<keyword evidence="1" id="KW-0472">Membrane</keyword>
<gene>
    <name evidence="2" type="ORF">GB928_004485</name>
</gene>
<evidence type="ECO:0000313" key="2">
    <source>
        <dbReference type="EMBL" id="MDO6120434.1"/>
    </source>
</evidence>
<accession>A0ABT8X9L9</accession>
<evidence type="ECO:0000256" key="1">
    <source>
        <dbReference type="SAM" id="Phobius"/>
    </source>
</evidence>
<keyword evidence="1" id="KW-1133">Transmembrane helix</keyword>
<sequence length="251" mass="28025">MKPFASILQRLAGLSWSTHALPLMLDRGARIVGLLLAMAVTGSGIVLGLSFLFLLNDDPIPDELAVLVLPAGMAFLLCLPLLLRQIHWRGTAHTLLQPGLWRAERKWRRREKERQALEHARILRLASDPATANYAAALRRGEYWSDEAIEYDRDPTLLVTDAAIRSIEQAMREAGISLRRGLGATLTAHCRVDQARLYAQFPPGGRYHYTDDFHFDRPHDPGEAVIISAAGTSYIHVTHPRTGKDAPIFPR</sequence>
<keyword evidence="1" id="KW-0812">Transmembrane</keyword>
<keyword evidence="3" id="KW-1185">Reference proteome</keyword>
<protein>
    <submittedName>
        <fullName evidence="2">Uncharacterized protein</fullName>
    </submittedName>
</protein>
<dbReference type="Proteomes" id="UP001177080">
    <property type="component" value="Unassembled WGS sequence"/>
</dbReference>
<evidence type="ECO:0000313" key="3">
    <source>
        <dbReference type="Proteomes" id="UP001177080"/>
    </source>
</evidence>
<feature type="transmembrane region" description="Helical" evidence="1">
    <location>
        <begin position="31"/>
        <end position="52"/>
    </location>
</feature>